<dbReference type="EMBL" id="JANBPG010001630">
    <property type="protein sequence ID" value="KAJ1889006.1"/>
    <property type="molecule type" value="Genomic_DNA"/>
</dbReference>
<accession>A0ACC1I6J6</accession>
<organism evidence="1 2">
    <name type="scientific">Kickxella alabastrina</name>
    <dbReference type="NCBI Taxonomy" id="61397"/>
    <lineage>
        <taxon>Eukaryota</taxon>
        <taxon>Fungi</taxon>
        <taxon>Fungi incertae sedis</taxon>
        <taxon>Zoopagomycota</taxon>
        <taxon>Kickxellomycotina</taxon>
        <taxon>Kickxellomycetes</taxon>
        <taxon>Kickxellales</taxon>
        <taxon>Kickxellaceae</taxon>
        <taxon>Kickxella</taxon>
    </lineage>
</organism>
<proteinExistence type="predicted"/>
<sequence length="175" mass="19144">MSSWSALSIAVPLSVGLGLSFNSFRRSSSSWHNQLRKPKYNIPHRHLLPVFAGLYTVQGLAAYLASNEMMLSHHTPEYTAVRAGQLGLGFYWLGLTFLAFWPMILASSATFGGWGLRWALVDLVVAVGVEFLAMVQFFRLGVGSGLMMLACFLVLAALALWNAALVQASGLFLPY</sequence>
<comment type="caution">
    <text evidence="1">The sequence shown here is derived from an EMBL/GenBank/DDBJ whole genome shotgun (WGS) entry which is preliminary data.</text>
</comment>
<name>A0ACC1I6J6_9FUNG</name>
<gene>
    <name evidence="1" type="ORF">LPJ66_008272</name>
</gene>
<protein>
    <submittedName>
        <fullName evidence="1">Uncharacterized protein</fullName>
    </submittedName>
</protein>
<dbReference type="Proteomes" id="UP001150581">
    <property type="component" value="Unassembled WGS sequence"/>
</dbReference>
<evidence type="ECO:0000313" key="2">
    <source>
        <dbReference type="Proteomes" id="UP001150581"/>
    </source>
</evidence>
<reference evidence="1" key="1">
    <citation type="submission" date="2022-07" db="EMBL/GenBank/DDBJ databases">
        <title>Phylogenomic reconstructions and comparative analyses of Kickxellomycotina fungi.</title>
        <authorList>
            <person name="Reynolds N.K."/>
            <person name="Stajich J.E."/>
            <person name="Barry K."/>
            <person name="Grigoriev I.V."/>
            <person name="Crous P."/>
            <person name="Smith M.E."/>
        </authorList>
    </citation>
    <scope>NUCLEOTIDE SEQUENCE</scope>
    <source>
        <strain evidence="1">Benny 63K</strain>
    </source>
</reference>
<evidence type="ECO:0000313" key="1">
    <source>
        <dbReference type="EMBL" id="KAJ1889006.1"/>
    </source>
</evidence>
<keyword evidence="2" id="KW-1185">Reference proteome</keyword>